<evidence type="ECO:0000313" key="2">
    <source>
        <dbReference type="Proteomes" id="UP001209854"/>
    </source>
</evidence>
<accession>A0ABT3MQP1</accession>
<name>A0ABT3MQP1_9GAMM</name>
<proteinExistence type="predicted"/>
<comment type="caution">
    <text evidence="1">The sequence shown here is derived from an EMBL/GenBank/DDBJ whole genome shotgun (WGS) entry which is preliminary data.</text>
</comment>
<gene>
    <name evidence="1" type="ORF">NX722_01590</name>
</gene>
<keyword evidence="2" id="KW-1185">Reference proteome</keyword>
<reference evidence="1 2" key="1">
    <citation type="submission" date="2022-10" db="EMBL/GenBank/DDBJ databases">
        <title>High-quality genome sequences of two octocoral-associated bacteria, Endozoicomonas euniceicola EF212 and Endozoicomonas gorgoniicola PS125.</title>
        <authorList>
            <person name="Chiou Y.-J."/>
            <person name="Chen Y.-H."/>
        </authorList>
    </citation>
    <scope>NUCLEOTIDE SEQUENCE [LARGE SCALE GENOMIC DNA]</scope>
    <source>
        <strain evidence="1 2">PS125</strain>
    </source>
</reference>
<sequence length="120" mass="13539">MYAFLRFVVFIVFQLGLAEAGEFRIDVYNATNFLCEHDPEESCSKESCPDEVPISPITLQQLPFIRSIYVSHNSSQYFIYSNAENPGTPELPPMANPQLRRVALKSAPANTGKNKKKIEL</sequence>
<organism evidence="1 2">
    <name type="scientific">Endozoicomonas gorgoniicola</name>
    <dbReference type="NCBI Taxonomy" id="1234144"/>
    <lineage>
        <taxon>Bacteria</taxon>
        <taxon>Pseudomonadati</taxon>
        <taxon>Pseudomonadota</taxon>
        <taxon>Gammaproteobacteria</taxon>
        <taxon>Oceanospirillales</taxon>
        <taxon>Endozoicomonadaceae</taxon>
        <taxon>Endozoicomonas</taxon>
    </lineage>
</organism>
<dbReference type="EMBL" id="JAPFCC010000001">
    <property type="protein sequence ID" value="MCW7551354.1"/>
    <property type="molecule type" value="Genomic_DNA"/>
</dbReference>
<evidence type="ECO:0000313" key="1">
    <source>
        <dbReference type="EMBL" id="MCW7551354.1"/>
    </source>
</evidence>
<dbReference type="RefSeq" id="WP_262566414.1">
    <property type="nucleotide sequence ID" value="NZ_JAPFCC010000001.1"/>
</dbReference>
<protein>
    <submittedName>
        <fullName evidence="1">Uncharacterized protein</fullName>
    </submittedName>
</protein>
<dbReference type="Proteomes" id="UP001209854">
    <property type="component" value="Unassembled WGS sequence"/>
</dbReference>